<protein>
    <recommendedName>
        <fullName evidence="1">CRAL-TRIO domain-containing protein</fullName>
    </recommendedName>
</protein>
<dbReference type="Gene3D" id="3.40.525.10">
    <property type="entry name" value="CRAL-TRIO lipid binding domain"/>
    <property type="match status" value="1"/>
</dbReference>
<dbReference type="Pfam" id="PF13716">
    <property type="entry name" value="CRAL_TRIO_2"/>
    <property type="match status" value="1"/>
</dbReference>
<dbReference type="PANTHER" id="PTHR45808">
    <property type="entry name" value="RHO GTPASE-ACTIVATING PROTEIN 68F"/>
    <property type="match status" value="1"/>
</dbReference>
<dbReference type="Proteomes" id="UP000281553">
    <property type="component" value="Unassembled WGS sequence"/>
</dbReference>
<evidence type="ECO:0000259" key="1">
    <source>
        <dbReference type="Pfam" id="PF13716"/>
    </source>
</evidence>
<dbReference type="GO" id="GO:0007264">
    <property type="term" value="P:small GTPase-mediated signal transduction"/>
    <property type="evidence" value="ECO:0007669"/>
    <property type="project" value="TreeGrafter"/>
</dbReference>
<evidence type="ECO:0000313" key="2">
    <source>
        <dbReference type="EMBL" id="VDN09519.1"/>
    </source>
</evidence>
<keyword evidence="3" id="KW-1185">Reference proteome</keyword>
<organism evidence="2 3">
    <name type="scientific">Dibothriocephalus latus</name>
    <name type="common">Fish tapeworm</name>
    <name type="synonym">Diphyllobothrium latum</name>
    <dbReference type="NCBI Taxonomy" id="60516"/>
    <lineage>
        <taxon>Eukaryota</taxon>
        <taxon>Metazoa</taxon>
        <taxon>Spiralia</taxon>
        <taxon>Lophotrochozoa</taxon>
        <taxon>Platyhelminthes</taxon>
        <taxon>Cestoda</taxon>
        <taxon>Eucestoda</taxon>
        <taxon>Diphyllobothriidea</taxon>
        <taxon>Diphyllobothriidae</taxon>
        <taxon>Dibothriocephalus</taxon>
    </lineage>
</organism>
<accession>A0A3P7NJD9</accession>
<dbReference type="InterPro" id="IPR036865">
    <property type="entry name" value="CRAL-TRIO_dom_sf"/>
</dbReference>
<dbReference type="PANTHER" id="PTHR45808:SF2">
    <property type="entry name" value="RHO GTPASE-ACTIVATING PROTEIN 68F"/>
    <property type="match status" value="1"/>
</dbReference>
<evidence type="ECO:0000313" key="3">
    <source>
        <dbReference type="Proteomes" id="UP000281553"/>
    </source>
</evidence>
<dbReference type="GO" id="GO:0005737">
    <property type="term" value="C:cytoplasm"/>
    <property type="evidence" value="ECO:0007669"/>
    <property type="project" value="TreeGrafter"/>
</dbReference>
<dbReference type="InterPro" id="IPR001251">
    <property type="entry name" value="CRAL-TRIO_dom"/>
</dbReference>
<feature type="domain" description="CRAL-TRIO" evidence="1">
    <location>
        <begin position="54"/>
        <end position="98"/>
    </location>
</feature>
<name>A0A3P7NJD9_DIBLA</name>
<dbReference type="AlphaFoldDB" id="A0A3P7NJD9"/>
<dbReference type="EMBL" id="UYRU01047224">
    <property type="protein sequence ID" value="VDN09519.1"/>
    <property type="molecule type" value="Genomic_DNA"/>
</dbReference>
<sequence>MKAARVNVLLFLTEYFFLHKGILTDVGQCFMMMSTYDKSAYLLVGVIGLGTPCRDAGHRYIIKTLEQYVSGDYCLVYFHWGLTSRNKPSFSWMIKAYDEKVSMRGLAASNIPDDASVMFEPETDEEDRLPQQQFGVSLQYIKENNGGRPIPIVVEDTLTYLRDYGNVVVVVLRAPLSLIPSDLQFSDSYKDSLPFPFLL</sequence>
<gene>
    <name evidence="2" type="ORF">DILT_LOCUS5350</name>
</gene>
<dbReference type="GO" id="GO:2001136">
    <property type="term" value="P:negative regulation of endocytic recycling"/>
    <property type="evidence" value="ECO:0007669"/>
    <property type="project" value="TreeGrafter"/>
</dbReference>
<dbReference type="GO" id="GO:0005096">
    <property type="term" value="F:GTPase activator activity"/>
    <property type="evidence" value="ECO:0007669"/>
    <property type="project" value="TreeGrafter"/>
</dbReference>
<dbReference type="OrthoDB" id="19923at2759"/>
<proteinExistence type="predicted"/>
<reference evidence="2 3" key="1">
    <citation type="submission" date="2018-11" db="EMBL/GenBank/DDBJ databases">
        <authorList>
            <consortium name="Pathogen Informatics"/>
        </authorList>
    </citation>
    <scope>NUCLEOTIDE SEQUENCE [LARGE SCALE GENOMIC DNA]</scope>
</reference>